<dbReference type="Proteomes" id="UP000027073">
    <property type="component" value="Unassembled WGS sequence"/>
</dbReference>
<feature type="transmembrane region" description="Helical" evidence="1">
    <location>
        <begin position="309"/>
        <end position="330"/>
    </location>
</feature>
<feature type="transmembrane region" description="Helical" evidence="1">
    <location>
        <begin position="116"/>
        <end position="142"/>
    </location>
</feature>
<evidence type="ECO:0000313" key="2">
    <source>
        <dbReference type="EMBL" id="KDQ33727.1"/>
    </source>
</evidence>
<feature type="transmembrane region" description="Helical" evidence="1">
    <location>
        <begin position="227"/>
        <end position="248"/>
    </location>
</feature>
<proteinExistence type="predicted"/>
<evidence type="ECO:0000313" key="3">
    <source>
        <dbReference type="Proteomes" id="UP000027073"/>
    </source>
</evidence>
<dbReference type="EMBL" id="KL198004">
    <property type="protein sequence ID" value="KDQ33727.1"/>
    <property type="molecule type" value="Genomic_DNA"/>
</dbReference>
<keyword evidence="1" id="KW-0472">Membrane</keyword>
<dbReference type="VEuPathDB" id="FungiDB:PLEOSDRAFT_1032431"/>
<keyword evidence="1" id="KW-1133">Transmembrane helix</keyword>
<organism evidence="2 3">
    <name type="scientific">Pleurotus ostreatus (strain PC15)</name>
    <name type="common">Oyster mushroom</name>
    <dbReference type="NCBI Taxonomy" id="1137138"/>
    <lineage>
        <taxon>Eukaryota</taxon>
        <taxon>Fungi</taxon>
        <taxon>Dikarya</taxon>
        <taxon>Basidiomycota</taxon>
        <taxon>Agaricomycotina</taxon>
        <taxon>Agaricomycetes</taxon>
        <taxon>Agaricomycetidae</taxon>
        <taxon>Agaricales</taxon>
        <taxon>Pleurotineae</taxon>
        <taxon>Pleurotaceae</taxon>
        <taxon>Pleurotus</taxon>
    </lineage>
</organism>
<evidence type="ECO:0000256" key="1">
    <source>
        <dbReference type="SAM" id="Phobius"/>
    </source>
</evidence>
<feature type="transmembrane region" description="Helical" evidence="1">
    <location>
        <begin position="189"/>
        <end position="206"/>
    </location>
</feature>
<dbReference type="AlphaFoldDB" id="A0A067PBE6"/>
<accession>A0A067PBE6</accession>
<dbReference type="InParanoid" id="A0A067PBE6"/>
<dbReference type="HOGENOM" id="CLU_051717_1_0_1"/>
<dbReference type="OrthoDB" id="72269at2759"/>
<dbReference type="STRING" id="1137138.A0A067PBE6"/>
<protein>
    <submittedName>
        <fullName evidence="2">Uncharacterized protein</fullName>
    </submittedName>
</protein>
<sequence>MTLQWLAITAIYFEYGQAFRSGLVDDLKDAYCTTPTPLIFDGRLSTGHPPVDDQICALVAFFRHATTDQECLTTLVYVLGNLAVPAIFLLVEPCRQPRITGILKQQQPPAICFQRFLAYPTILGLMYQAVSMGPTMSIYWMLFIQSTRIQERPLYVSRADAEGIITAITAGMFLPTFAMIVSAQPIFTWLWQIFPLLVWGIHRGYVRIALRPCGAKNQQMGNTLIHDLFVFVFLMCWVLHAMVVYPIIMDIDALKAIVIPSVANLPPTVSIGRRVADFLKWDGAIGMLSTMLGSLWFTTTRRETLGMMGWYMVTVPLVGPGSAVAGVLIWREKRLS</sequence>
<gene>
    <name evidence="2" type="ORF">PLEOSDRAFT_1032431</name>
</gene>
<keyword evidence="1" id="KW-0812">Transmembrane</keyword>
<feature type="transmembrane region" description="Helical" evidence="1">
    <location>
        <begin position="163"/>
        <end position="183"/>
    </location>
</feature>
<name>A0A067PBE6_PLEO1</name>
<reference evidence="3" key="1">
    <citation type="journal article" date="2014" name="Proc. Natl. Acad. Sci. U.S.A.">
        <title>Extensive sampling of basidiomycete genomes demonstrates inadequacy of the white-rot/brown-rot paradigm for wood decay fungi.</title>
        <authorList>
            <person name="Riley R."/>
            <person name="Salamov A.A."/>
            <person name="Brown D.W."/>
            <person name="Nagy L.G."/>
            <person name="Floudas D."/>
            <person name="Held B.W."/>
            <person name="Levasseur A."/>
            <person name="Lombard V."/>
            <person name="Morin E."/>
            <person name="Otillar R."/>
            <person name="Lindquist E.A."/>
            <person name="Sun H."/>
            <person name="LaButti K.M."/>
            <person name="Schmutz J."/>
            <person name="Jabbour D."/>
            <person name="Luo H."/>
            <person name="Baker S.E."/>
            <person name="Pisabarro A.G."/>
            <person name="Walton J.D."/>
            <person name="Blanchette R.A."/>
            <person name="Henrissat B."/>
            <person name="Martin F."/>
            <person name="Cullen D."/>
            <person name="Hibbett D.S."/>
            <person name="Grigoriev I.V."/>
        </authorList>
    </citation>
    <scope>NUCLEOTIDE SEQUENCE [LARGE SCALE GENOMIC DNA]</scope>
    <source>
        <strain evidence="3">PC15</strain>
    </source>
</reference>